<keyword evidence="8" id="KW-1185">Reference proteome</keyword>
<keyword evidence="7" id="KW-0418">Kinase</keyword>
<dbReference type="Gene3D" id="3.30.565.10">
    <property type="entry name" value="Histidine kinase-like ATPase, C-terminal domain"/>
    <property type="match status" value="1"/>
</dbReference>
<accession>A0A0S6W3W5</accession>
<dbReference type="InterPro" id="IPR003661">
    <property type="entry name" value="HisK_dim/P_dom"/>
</dbReference>
<keyword evidence="5" id="KW-1133">Transmembrane helix</keyword>
<evidence type="ECO:0000256" key="1">
    <source>
        <dbReference type="ARBA" id="ARBA00000085"/>
    </source>
</evidence>
<dbReference type="SUPFAM" id="SSF55874">
    <property type="entry name" value="ATPase domain of HSP90 chaperone/DNA topoisomerase II/histidine kinase"/>
    <property type="match status" value="1"/>
</dbReference>
<evidence type="ECO:0000256" key="3">
    <source>
        <dbReference type="ARBA" id="ARBA00022553"/>
    </source>
</evidence>
<dbReference type="InterPro" id="IPR004358">
    <property type="entry name" value="Sig_transdc_His_kin-like_C"/>
</dbReference>
<evidence type="ECO:0000256" key="5">
    <source>
        <dbReference type="SAM" id="Phobius"/>
    </source>
</evidence>
<dbReference type="Pfam" id="PF00512">
    <property type="entry name" value="HisKA"/>
    <property type="match status" value="1"/>
</dbReference>
<dbReference type="STRING" id="1499966.U14_04090"/>
<feature type="coiled-coil region" evidence="4">
    <location>
        <begin position="184"/>
        <end position="211"/>
    </location>
</feature>
<evidence type="ECO:0000313" key="8">
    <source>
        <dbReference type="Proteomes" id="UP000030700"/>
    </source>
</evidence>
<dbReference type="EMBL" id="DF820459">
    <property type="protein sequence ID" value="GAK52833.1"/>
    <property type="molecule type" value="Genomic_DNA"/>
</dbReference>
<gene>
    <name evidence="7" type="ORF">U14_04090</name>
</gene>
<dbReference type="PANTHER" id="PTHR43065">
    <property type="entry name" value="SENSOR HISTIDINE KINASE"/>
    <property type="match status" value="1"/>
</dbReference>
<dbReference type="PANTHER" id="PTHR43065:SF42">
    <property type="entry name" value="TWO-COMPONENT SENSOR PPRA"/>
    <property type="match status" value="1"/>
</dbReference>
<dbReference type="SMART" id="SM00387">
    <property type="entry name" value="HATPase_c"/>
    <property type="match status" value="1"/>
</dbReference>
<evidence type="ECO:0000256" key="2">
    <source>
        <dbReference type="ARBA" id="ARBA00012438"/>
    </source>
</evidence>
<dbReference type="HOGENOM" id="CLU_595376_0_0_0"/>
<dbReference type="CDD" id="cd00082">
    <property type="entry name" value="HisKA"/>
    <property type="match status" value="1"/>
</dbReference>
<dbReference type="SMART" id="SM00388">
    <property type="entry name" value="HisKA"/>
    <property type="match status" value="1"/>
</dbReference>
<evidence type="ECO:0000313" key="7">
    <source>
        <dbReference type="EMBL" id="GAK52833.1"/>
    </source>
</evidence>
<dbReference type="Pfam" id="PF02518">
    <property type="entry name" value="HATPase_c"/>
    <property type="match status" value="1"/>
</dbReference>
<dbReference type="InterPro" id="IPR003594">
    <property type="entry name" value="HATPase_dom"/>
</dbReference>
<dbReference type="InterPro" id="IPR036890">
    <property type="entry name" value="HATPase_C_sf"/>
</dbReference>
<keyword evidence="4" id="KW-0175">Coiled coil</keyword>
<feature type="domain" description="Histidine kinase" evidence="6">
    <location>
        <begin position="227"/>
        <end position="445"/>
    </location>
</feature>
<dbReference type="EC" id="2.7.13.3" evidence="2"/>
<reference evidence="7 8" key="1">
    <citation type="journal article" date="2015" name="PeerJ">
        <title>First genomic representation of candidate bacterial phylum KSB3 points to enhanced environmental sensing as a trigger of wastewater bulking.</title>
        <authorList>
            <person name="Sekiguchi Y."/>
            <person name="Ohashi A."/>
            <person name="Parks D.H."/>
            <person name="Yamauchi T."/>
            <person name="Tyson G.W."/>
            <person name="Hugenholtz P."/>
        </authorList>
    </citation>
    <scope>NUCLEOTIDE SEQUENCE [LARGE SCALE GENOMIC DNA]</scope>
</reference>
<keyword evidence="5" id="KW-0812">Transmembrane</keyword>
<feature type="transmembrane region" description="Helical" evidence="5">
    <location>
        <begin position="156"/>
        <end position="178"/>
    </location>
</feature>
<comment type="catalytic activity">
    <reaction evidence="1">
        <text>ATP + protein L-histidine = ADP + protein N-phospho-L-histidine.</text>
        <dbReference type="EC" id="2.7.13.3"/>
    </reaction>
</comment>
<sequence>MAYKTVFLWFFSLWKQLIALMLLATILSNLLIYLLSQQRYQMRMQEESQTHYAELETLRQRLMSAEFESADMAREIETFCLAAIQEMPTILELSIGDESGRMLWAKESPDFLKQDRSTADVYIIALPVSLNDSVYTLRGIYERTNIIRHYVNIMHITLYMTGVVIMGMFFFAIGLMALRFSQRLAAKQQQVEEYAMAMEEAKLQLRRTRKELYLSEKLASLGYLSAGIAHEIGNPLGAVLGYVEVLQKGKVDDKKRADILPRIVHEIERIRGIIQELVTFSRPHSLNIQKVDVNQVVQKMMAQFPPVKEKQIEFHLKLTGFPLFADVDAHKLQSVCLNVIQNSIDAIDKIGEITIATSRRIRESTTMISGSEVIAIQIADSGCGIPEEILPSVFDPFFTTKEPGKGMGLGLSLCHRIIESFHGEIEITSVVGKGTEVLIILPPSRKKEVERLSPESESM</sequence>
<keyword evidence="3" id="KW-0597">Phosphoprotein</keyword>
<dbReference type="SUPFAM" id="SSF47384">
    <property type="entry name" value="Homodimeric domain of signal transducing histidine kinase"/>
    <property type="match status" value="1"/>
</dbReference>
<proteinExistence type="predicted"/>
<dbReference type="PROSITE" id="PS50109">
    <property type="entry name" value="HIS_KIN"/>
    <property type="match status" value="1"/>
</dbReference>
<dbReference type="InterPro" id="IPR036097">
    <property type="entry name" value="HisK_dim/P_sf"/>
</dbReference>
<name>A0A0S6W3W5_9BACT</name>
<evidence type="ECO:0000259" key="6">
    <source>
        <dbReference type="PROSITE" id="PS50109"/>
    </source>
</evidence>
<dbReference type="PRINTS" id="PR00344">
    <property type="entry name" value="BCTRLSENSOR"/>
</dbReference>
<dbReference type="Proteomes" id="UP000030700">
    <property type="component" value="Unassembled WGS sequence"/>
</dbReference>
<keyword evidence="5" id="KW-0472">Membrane</keyword>
<keyword evidence="7" id="KW-0808">Transferase</keyword>
<evidence type="ECO:0000256" key="4">
    <source>
        <dbReference type="SAM" id="Coils"/>
    </source>
</evidence>
<dbReference type="Gene3D" id="1.10.287.130">
    <property type="match status" value="1"/>
</dbReference>
<organism evidence="7 8">
    <name type="scientific">Candidatus Moduliflexus flocculans</name>
    <dbReference type="NCBI Taxonomy" id="1499966"/>
    <lineage>
        <taxon>Bacteria</taxon>
        <taxon>Candidatus Moduliflexota</taxon>
        <taxon>Candidatus Moduliflexia</taxon>
        <taxon>Candidatus Moduliflexales</taxon>
        <taxon>Candidatus Moduliflexaceae</taxon>
    </lineage>
</organism>
<dbReference type="GO" id="GO:0000155">
    <property type="term" value="F:phosphorelay sensor kinase activity"/>
    <property type="evidence" value="ECO:0007669"/>
    <property type="project" value="InterPro"/>
</dbReference>
<dbReference type="InterPro" id="IPR005467">
    <property type="entry name" value="His_kinase_dom"/>
</dbReference>
<protein>
    <recommendedName>
        <fullName evidence="2">histidine kinase</fullName>
        <ecNumber evidence="2">2.7.13.3</ecNumber>
    </recommendedName>
</protein>
<dbReference type="AlphaFoldDB" id="A0A0S6W3W5"/>
<feature type="transmembrane region" description="Helical" evidence="5">
    <location>
        <begin position="6"/>
        <end position="35"/>
    </location>
</feature>